<name>A0ACC0TAS8_POPTR</name>
<sequence>MATKVAFSGFLKGIYDHFPSFSRKTESGDEILLDPVDAEFDEKLLLQEGLKASSIGCQIPSNVSPSTPSRTNMEAISEHEVEPSSLSSCDVCLKRKETDQVIKTESSGQIFCLGCSKTIKLSENQWPCNKKLSFDMSSRNDTGKSLTADDSGSNNNPTPKTETEPVSRGKAKIISLNSAQDEYRKRDESIAGKREVTPQSPNTKAQEDKGVDQNSDIPLNLNSELLVSNGNGGALDDSKKSRLSKGLAIPLNLNSELLVSNGNGGALDDSEKSRLSKGLVPVNVNKPIEQFYCPACKEVSGDIKWYQGLPALISHAKATEDGGKLHRKLAHLLTTNFSKKGTSESSAGEVLSKWKGLNDEKKDHEIVWPPMVVVRNTASLKKDENNKRSGIADQELLDLFSSYDAIEKVQQAYNSDGHCGMSILIFECSTRGYLEAERLDRHFADQGTGRNVWNESPIYLLRSGELQLHGYMAEKEDVYLFNMYSTGEPRLKCEIRSYQEMIVNRIRQMSEDNHQIIWLNNRVAEERRHGELLEKSNGIMRESLKKARKEIDILRKKIKLQHKQNMEEMDFQGQIFKDSQIKIILEERGKKGGDLKSSKKNVRESNGSPSNTQDEKYRVQETAKFEENEVKEKEASDTGQLLEEHGGQDELKEEKCESSTSTCEICLERKQTDHIIRNETSGQIFCLGCSKTVNLSENQWSCSKELSMDKGSRNDAGKPLTADASGSNNNPSPNTETEPVSRGKAKIISLNSTRYEYMKGAESIAAKPVGTLQSPNTKAQEDKGVDQNSDVPLNLNSELLVSNGNGGALDDSKKSRLFKGVAPVNVNKPIEQFYCPACKEVSGAIKWYQGLPALISHAKDTEEGGKLHRKLAHLLTTNFSKKGTSESSAGEVLSKWKGLNDEKKDHEIVWPPMVVVRNTSSLKKDENNKRSGIADQELLDLFSSYDAIEKVQQAYNSDGHCGTSMLIFEGSARGYLEAERLDRHFSDQGTGRNVWNRSPLYLLPSWELQLHGYMADKQDVDLFNEYSTGEPKLKYEIRSYQDMVVSRIKQMKEDNNKLIWLNNRVAEEQRRAERLEESNGIMRESLEKAVKEIDVLRKKLNCSKNRT</sequence>
<gene>
    <name evidence="1" type="ORF">POPTR_003G188350v4</name>
</gene>
<evidence type="ECO:0000313" key="2">
    <source>
        <dbReference type="Proteomes" id="UP000006729"/>
    </source>
</evidence>
<evidence type="ECO:0000313" key="1">
    <source>
        <dbReference type="EMBL" id="KAI9398488.1"/>
    </source>
</evidence>
<dbReference type="Proteomes" id="UP000006729">
    <property type="component" value="Chromosome 3"/>
</dbReference>
<protein>
    <submittedName>
        <fullName evidence="1">Uncharacterized protein</fullName>
    </submittedName>
</protein>
<comment type="caution">
    <text evidence="1">The sequence shown here is derived from an EMBL/GenBank/DDBJ whole genome shotgun (WGS) entry which is preliminary data.</text>
</comment>
<keyword evidence="2" id="KW-1185">Reference proteome</keyword>
<dbReference type="EMBL" id="CM009292">
    <property type="protein sequence ID" value="KAI9398488.1"/>
    <property type="molecule type" value="Genomic_DNA"/>
</dbReference>
<accession>A0ACC0TAS8</accession>
<organism evidence="1 2">
    <name type="scientific">Populus trichocarpa</name>
    <name type="common">Western balsam poplar</name>
    <name type="synonym">Populus balsamifera subsp. trichocarpa</name>
    <dbReference type="NCBI Taxonomy" id="3694"/>
    <lineage>
        <taxon>Eukaryota</taxon>
        <taxon>Viridiplantae</taxon>
        <taxon>Streptophyta</taxon>
        <taxon>Embryophyta</taxon>
        <taxon>Tracheophyta</taxon>
        <taxon>Spermatophyta</taxon>
        <taxon>Magnoliopsida</taxon>
        <taxon>eudicotyledons</taxon>
        <taxon>Gunneridae</taxon>
        <taxon>Pentapetalae</taxon>
        <taxon>rosids</taxon>
        <taxon>fabids</taxon>
        <taxon>Malpighiales</taxon>
        <taxon>Salicaceae</taxon>
        <taxon>Saliceae</taxon>
        <taxon>Populus</taxon>
    </lineage>
</organism>
<proteinExistence type="predicted"/>
<reference evidence="1 2" key="1">
    <citation type="journal article" date="2006" name="Science">
        <title>The genome of black cottonwood, Populus trichocarpa (Torr. &amp; Gray).</title>
        <authorList>
            <person name="Tuskan G.A."/>
            <person name="Difazio S."/>
            <person name="Jansson S."/>
            <person name="Bohlmann J."/>
            <person name="Grigoriev I."/>
            <person name="Hellsten U."/>
            <person name="Putnam N."/>
            <person name="Ralph S."/>
            <person name="Rombauts S."/>
            <person name="Salamov A."/>
            <person name="Schein J."/>
            <person name="Sterck L."/>
            <person name="Aerts A."/>
            <person name="Bhalerao R.R."/>
            <person name="Bhalerao R.P."/>
            <person name="Blaudez D."/>
            <person name="Boerjan W."/>
            <person name="Brun A."/>
            <person name="Brunner A."/>
            <person name="Busov V."/>
            <person name="Campbell M."/>
            <person name="Carlson J."/>
            <person name="Chalot M."/>
            <person name="Chapman J."/>
            <person name="Chen G.L."/>
            <person name="Cooper D."/>
            <person name="Coutinho P.M."/>
            <person name="Couturier J."/>
            <person name="Covert S."/>
            <person name="Cronk Q."/>
            <person name="Cunningham R."/>
            <person name="Davis J."/>
            <person name="Degroeve S."/>
            <person name="Dejardin A."/>
            <person name="Depamphilis C."/>
            <person name="Detter J."/>
            <person name="Dirks B."/>
            <person name="Dubchak I."/>
            <person name="Duplessis S."/>
            <person name="Ehlting J."/>
            <person name="Ellis B."/>
            <person name="Gendler K."/>
            <person name="Goodstein D."/>
            <person name="Gribskov M."/>
            <person name="Grimwood J."/>
            <person name="Groover A."/>
            <person name="Gunter L."/>
            <person name="Hamberger B."/>
            <person name="Heinze B."/>
            <person name="Helariutta Y."/>
            <person name="Henrissat B."/>
            <person name="Holligan D."/>
            <person name="Holt R."/>
            <person name="Huang W."/>
            <person name="Islam-Faridi N."/>
            <person name="Jones S."/>
            <person name="Jones-Rhoades M."/>
            <person name="Jorgensen R."/>
            <person name="Joshi C."/>
            <person name="Kangasjarvi J."/>
            <person name="Karlsson J."/>
            <person name="Kelleher C."/>
            <person name="Kirkpatrick R."/>
            <person name="Kirst M."/>
            <person name="Kohler A."/>
            <person name="Kalluri U."/>
            <person name="Larimer F."/>
            <person name="Leebens-Mack J."/>
            <person name="Leple J.C."/>
            <person name="Locascio P."/>
            <person name="Lou Y."/>
            <person name="Lucas S."/>
            <person name="Martin F."/>
            <person name="Montanini B."/>
            <person name="Napoli C."/>
            <person name="Nelson D.R."/>
            <person name="Nelson C."/>
            <person name="Nieminen K."/>
            <person name="Nilsson O."/>
            <person name="Pereda V."/>
            <person name="Peter G."/>
            <person name="Philippe R."/>
            <person name="Pilate G."/>
            <person name="Poliakov A."/>
            <person name="Razumovskaya J."/>
            <person name="Richardson P."/>
            <person name="Rinaldi C."/>
            <person name="Ritland K."/>
            <person name="Rouze P."/>
            <person name="Ryaboy D."/>
            <person name="Schmutz J."/>
            <person name="Schrader J."/>
            <person name="Segerman B."/>
            <person name="Shin H."/>
            <person name="Siddiqui A."/>
            <person name="Sterky F."/>
            <person name="Terry A."/>
            <person name="Tsai C.J."/>
            <person name="Uberbacher E."/>
            <person name="Unneberg P."/>
            <person name="Vahala J."/>
            <person name="Wall K."/>
            <person name="Wessler S."/>
            <person name="Yang G."/>
            <person name="Yin T."/>
            <person name="Douglas C."/>
            <person name="Marra M."/>
            <person name="Sandberg G."/>
            <person name="Van de Peer Y."/>
            <person name="Rokhsar D."/>
        </authorList>
    </citation>
    <scope>NUCLEOTIDE SEQUENCE [LARGE SCALE GENOMIC DNA]</scope>
    <source>
        <strain evidence="2">cv. Nisqually</strain>
    </source>
</reference>